<reference evidence="5 6" key="1">
    <citation type="submission" date="2020-08" db="EMBL/GenBank/DDBJ databases">
        <title>Description of novel Pseudomonas species.</title>
        <authorList>
            <person name="Duman M."/>
            <person name="Mulet M."/>
            <person name="Altun S."/>
            <person name="Saticioglu I.B."/>
            <person name="Lalucat J."/>
            <person name="Garcia-Valdes E."/>
        </authorList>
    </citation>
    <scope>NUCLEOTIDE SEQUENCE [LARGE SCALE GENOMIC DNA]</scope>
    <source>
        <strain evidence="5 6">P66</strain>
    </source>
</reference>
<comment type="caution">
    <text evidence="5">The sequence shown here is derived from an EMBL/GenBank/DDBJ whole genome shotgun (WGS) entry which is preliminary data.</text>
</comment>
<accession>A0ABS2BZQ9</accession>
<dbReference type="Gene3D" id="1.10.10.10">
    <property type="entry name" value="Winged helix-like DNA-binding domain superfamily/Winged helix DNA-binding domain"/>
    <property type="match status" value="1"/>
</dbReference>
<keyword evidence="2" id="KW-0238">DNA-binding</keyword>
<dbReference type="CDD" id="cd06170">
    <property type="entry name" value="LuxR_C_like"/>
    <property type="match status" value="1"/>
</dbReference>
<gene>
    <name evidence="5" type="ORF">H8F21_16225</name>
</gene>
<dbReference type="InterPro" id="IPR000792">
    <property type="entry name" value="Tscrpt_reg_LuxR_C"/>
</dbReference>
<name>A0ABS2BZQ9_9PSED</name>
<dbReference type="SMART" id="SM00421">
    <property type="entry name" value="HTH_LUXR"/>
    <property type="match status" value="1"/>
</dbReference>
<dbReference type="EMBL" id="JACOPV010000009">
    <property type="protein sequence ID" value="MBM5459116.1"/>
    <property type="molecule type" value="Genomic_DNA"/>
</dbReference>
<evidence type="ECO:0000256" key="1">
    <source>
        <dbReference type="ARBA" id="ARBA00023015"/>
    </source>
</evidence>
<evidence type="ECO:0000256" key="3">
    <source>
        <dbReference type="ARBA" id="ARBA00023163"/>
    </source>
</evidence>
<evidence type="ECO:0000313" key="5">
    <source>
        <dbReference type="EMBL" id="MBM5459116.1"/>
    </source>
</evidence>
<sequence length="106" mass="11505">MNTLLGSVTSSEGTEAIEQCNLSSVQGLLLTSREQDVLACMLQALGCKQTARQLGIGEHTVRKHRGNLLRKYGASNAVELVALVLAATPHMVPSASDPVYWRWWLG</sequence>
<dbReference type="Proteomes" id="UP000745663">
    <property type="component" value="Unassembled WGS sequence"/>
</dbReference>
<evidence type="ECO:0000313" key="6">
    <source>
        <dbReference type="Proteomes" id="UP000745663"/>
    </source>
</evidence>
<keyword evidence="3" id="KW-0804">Transcription</keyword>
<protein>
    <submittedName>
        <fullName evidence="5">Helix-turn-helix transcriptional regulator</fullName>
    </submittedName>
</protein>
<dbReference type="PRINTS" id="PR00038">
    <property type="entry name" value="HTHLUXR"/>
</dbReference>
<keyword evidence="1" id="KW-0805">Transcription regulation</keyword>
<dbReference type="Pfam" id="PF00196">
    <property type="entry name" value="GerE"/>
    <property type="match status" value="1"/>
</dbReference>
<dbReference type="PROSITE" id="PS50043">
    <property type="entry name" value="HTH_LUXR_2"/>
    <property type="match status" value="1"/>
</dbReference>
<dbReference type="InterPro" id="IPR036388">
    <property type="entry name" value="WH-like_DNA-bd_sf"/>
</dbReference>
<dbReference type="PANTHER" id="PTHR44688">
    <property type="entry name" value="DNA-BINDING TRANSCRIPTIONAL ACTIVATOR DEVR_DOSR"/>
    <property type="match status" value="1"/>
</dbReference>
<dbReference type="InterPro" id="IPR016032">
    <property type="entry name" value="Sig_transdc_resp-reg_C-effctor"/>
</dbReference>
<organism evidence="5 6">
    <name type="scientific">Pseudomonas arcuscaelestis</name>
    <dbReference type="NCBI Taxonomy" id="2710591"/>
    <lineage>
        <taxon>Bacteria</taxon>
        <taxon>Pseudomonadati</taxon>
        <taxon>Pseudomonadota</taxon>
        <taxon>Gammaproteobacteria</taxon>
        <taxon>Pseudomonadales</taxon>
        <taxon>Pseudomonadaceae</taxon>
        <taxon>Pseudomonas</taxon>
    </lineage>
</organism>
<dbReference type="RefSeq" id="WP_268963074.1">
    <property type="nucleotide sequence ID" value="NZ_JACOPV010000009.1"/>
</dbReference>
<keyword evidence="6" id="KW-1185">Reference proteome</keyword>
<evidence type="ECO:0000256" key="2">
    <source>
        <dbReference type="ARBA" id="ARBA00023125"/>
    </source>
</evidence>
<dbReference type="SUPFAM" id="SSF46894">
    <property type="entry name" value="C-terminal effector domain of the bipartite response regulators"/>
    <property type="match status" value="1"/>
</dbReference>
<feature type="domain" description="HTH luxR-type" evidence="4">
    <location>
        <begin position="23"/>
        <end position="88"/>
    </location>
</feature>
<evidence type="ECO:0000259" key="4">
    <source>
        <dbReference type="PROSITE" id="PS50043"/>
    </source>
</evidence>
<dbReference type="PANTHER" id="PTHR44688:SF16">
    <property type="entry name" value="DNA-BINDING TRANSCRIPTIONAL ACTIVATOR DEVR_DOSR"/>
    <property type="match status" value="1"/>
</dbReference>
<proteinExistence type="predicted"/>